<dbReference type="SUPFAM" id="SSF81271">
    <property type="entry name" value="TGS-like"/>
    <property type="match status" value="1"/>
</dbReference>
<dbReference type="InParanoid" id="A0A543B2W7"/>
<keyword evidence="5" id="KW-0808">Transferase</keyword>
<dbReference type="SMART" id="SM00954">
    <property type="entry name" value="RelA_SpoT"/>
    <property type="match status" value="1"/>
</dbReference>
<dbReference type="Proteomes" id="UP000317043">
    <property type="component" value="Unassembled WGS sequence"/>
</dbReference>
<comment type="similarity">
    <text evidence="1">Belongs to the RelA/SpoT family.</text>
</comment>
<evidence type="ECO:0000313" key="6">
    <source>
        <dbReference type="Proteomes" id="UP000317043"/>
    </source>
</evidence>
<dbReference type="InterPro" id="IPR004095">
    <property type="entry name" value="TGS"/>
</dbReference>
<dbReference type="CDD" id="cd05399">
    <property type="entry name" value="NT_Rel-Spo_like"/>
    <property type="match status" value="1"/>
</dbReference>
<keyword evidence="6" id="KW-1185">Reference proteome</keyword>
<comment type="caution">
    <text evidence="5">The sequence shown here is derived from an EMBL/GenBank/DDBJ whole genome shotgun (WGS) entry which is preliminary data.</text>
</comment>
<dbReference type="AlphaFoldDB" id="A0A543B2W7"/>
<evidence type="ECO:0000256" key="2">
    <source>
        <dbReference type="ARBA" id="ARBA00025704"/>
    </source>
</evidence>
<reference evidence="5 6" key="1">
    <citation type="submission" date="2019-06" db="EMBL/GenBank/DDBJ databases">
        <title>Sequencing the genomes of 1000 actinobacteria strains.</title>
        <authorList>
            <person name="Klenk H.-P."/>
        </authorList>
    </citation>
    <scope>NUCLEOTIDE SEQUENCE [LARGE SCALE GENOMIC DNA]</scope>
    <source>
        <strain evidence="5 6">DSM 45928</strain>
    </source>
</reference>
<feature type="region of interest" description="Disordered" evidence="3">
    <location>
        <begin position="573"/>
        <end position="592"/>
    </location>
</feature>
<organism evidence="5 6">
    <name type="scientific">Stackebrandtia endophytica</name>
    <dbReference type="NCBI Taxonomy" id="1496996"/>
    <lineage>
        <taxon>Bacteria</taxon>
        <taxon>Bacillati</taxon>
        <taxon>Actinomycetota</taxon>
        <taxon>Actinomycetes</taxon>
        <taxon>Glycomycetales</taxon>
        <taxon>Glycomycetaceae</taxon>
        <taxon>Stackebrandtia</taxon>
    </lineage>
</organism>
<dbReference type="SUPFAM" id="SSF81301">
    <property type="entry name" value="Nucleotidyltransferase"/>
    <property type="match status" value="1"/>
</dbReference>
<dbReference type="OrthoDB" id="9805041at2"/>
<dbReference type="SMART" id="SM00471">
    <property type="entry name" value="HDc"/>
    <property type="match status" value="1"/>
</dbReference>
<dbReference type="SUPFAM" id="SSF109604">
    <property type="entry name" value="HD-domain/PDEase-like"/>
    <property type="match status" value="1"/>
</dbReference>
<evidence type="ECO:0000259" key="4">
    <source>
        <dbReference type="PROSITE" id="PS51831"/>
    </source>
</evidence>
<dbReference type="PROSITE" id="PS51831">
    <property type="entry name" value="HD"/>
    <property type="match status" value="1"/>
</dbReference>
<dbReference type="Pfam" id="PF13328">
    <property type="entry name" value="HD_4"/>
    <property type="match status" value="1"/>
</dbReference>
<dbReference type="Pfam" id="PF02824">
    <property type="entry name" value="TGS"/>
    <property type="match status" value="1"/>
</dbReference>
<evidence type="ECO:0000256" key="3">
    <source>
        <dbReference type="SAM" id="MobiDB-lite"/>
    </source>
</evidence>
<gene>
    <name evidence="5" type="ORF">FB566_4770</name>
</gene>
<dbReference type="InterPro" id="IPR043519">
    <property type="entry name" value="NT_sf"/>
</dbReference>
<dbReference type="Gene3D" id="1.10.3210.10">
    <property type="entry name" value="Hypothetical protein af1432"/>
    <property type="match status" value="1"/>
</dbReference>
<accession>A0A543B2W7</accession>
<dbReference type="EMBL" id="VFOW01000001">
    <property type="protein sequence ID" value="TQL79169.1"/>
    <property type="molecule type" value="Genomic_DNA"/>
</dbReference>
<feature type="compositionally biased region" description="Polar residues" evidence="3">
    <location>
        <begin position="582"/>
        <end position="592"/>
    </location>
</feature>
<protein>
    <submittedName>
        <fullName evidence="5">GTP pyrophosphokinase</fullName>
    </submittedName>
</protein>
<dbReference type="CDD" id="cd00077">
    <property type="entry name" value="HDc"/>
    <property type="match status" value="1"/>
</dbReference>
<dbReference type="InterPro" id="IPR007685">
    <property type="entry name" value="RelA_SpoT"/>
</dbReference>
<dbReference type="InterPro" id="IPR006674">
    <property type="entry name" value="HD_domain"/>
</dbReference>
<dbReference type="Gene3D" id="3.10.20.30">
    <property type="match status" value="1"/>
</dbReference>
<dbReference type="FunFam" id="1.10.3210.10:FF:000001">
    <property type="entry name" value="GTP pyrophosphokinase RelA"/>
    <property type="match status" value="1"/>
</dbReference>
<dbReference type="GO" id="GO:0015969">
    <property type="term" value="P:guanosine tetraphosphate metabolic process"/>
    <property type="evidence" value="ECO:0007669"/>
    <property type="project" value="InterPro"/>
</dbReference>
<sequence length="592" mass="65637">MLRSILNRSSPVDDPWGVHASVAALEATHRAKNSSASIPQLRKAFRIAEQMHRGQNRKSGEPYITHPIAVAGILADFGLDTTTIAAALLHDTVEDTSYTLQRLRDDFGNEVALLVDGVTKLDKLYFGDAAEAETFRKLIITAGRDVRVLVIKLADRVHNMRTIAAKSRPSQIRIAEATREVLIPLADRLGLYVIKRELEDIVLSTVDPDTYTEIDDYLNNNHERTTRVESASRKLRAELRNMKITAEILDRPRHHYSVYREMAVSPRRGPQDPPRIVLVVDGPLTDCYATMGAVHRLWQPLPGRFKDFIASPKFNLYQSLHTAVIGPGDEPMDILIRTAEMNQTAELGIAAHLARATSRGAQSVQELKWLRRLLDWQRDAIDPGRFLDSLRCDLADEQILVFTTGGEQHMLPIEATPVDLAYCNGPSDGDRLIGAYVNGRLAPLSAPLSEGDLVETIISDARSGYPGPSREWLLTAKTPQAQLLISQWFAGHRGPGEGEPVPETENTRTLADRIAAGRHAVDAALRRRGRGLASTDPLMRLARDLGYPDLDALYLAVDDKKFDADELADKLIASVDREPSPETLQSPESLHS</sequence>
<evidence type="ECO:0000313" key="5">
    <source>
        <dbReference type="EMBL" id="TQL79169.1"/>
    </source>
</evidence>
<dbReference type="InterPro" id="IPR003607">
    <property type="entry name" value="HD/PDEase_dom"/>
</dbReference>
<feature type="domain" description="HD" evidence="4">
    <location>
        <begin position="63"/>
        <end position="160"/>
    </location>
</feature>
<dbReference type="GO" id="GO:0005886">
    <property type="term" value="C:plasma membrane"/>
    <property type="evidence" value="ECO:0007669"/>
    <property type="project" value="TreeGrafter"/>
</dbReference>
<dbReference type="Pfam" id="PF04607">
    <property type="entry name" value="RelA_SpoT"/>
    <property type="match status" value="1"/>
</dbReference>
<dbReference type="PANTHER" id="PTHR21262:SF31">
    <property type="entry name" value="GTP PYROPHOSPHOKINASE"/>
    <property type="match status" value="1"/>
</dbReference>
<dbReference type="InterPro" id="IPR012676">
    <property type="entry name" value="TGS-like"/>
</dbReference>
<dbReference type="RefSeq" id="WP_142044265.1">
    <property type="nucleotide sequence ID" value="NZ_JBHTGS010000002.1"/>
</dbReference>
<dbReference type="Gene3D" id="3.30.460.10">
    <property type="entry name" value="Beta Polymerase, domain 2"/>
    <property type="match status" value="1"/>
</dbReference>
<name>A0A543B2W7_9ACTN</name>
<dbReference type="InterPro" id="IPR012675">
    <property type="entry name" value="Beta-grasp_dom_sf"/>
</dbReference>
<proteinExistence type="inferred from homology"/>
<dbReference type="GO" id="GO:0016301">
    <property type="term" value="F:kinase activity"/>
    <property type="evidence" value="ECO:0007669"/>
    <property type="project" value="UniProtKB-KW"/>
</dbReference>
<comment type="pathway">
    <text evidence="2">Purine metabolism.</text>
</comment>
<dbReference type="PANTHER" id="PTHR21262">
    <property type="entry name" value="GUANOSINE-3',5'-BIS DIPHOSPHATE 3'-PYROPHOSPHOHYDROLASE"/>
    <property type="match status" value="1"/>
</dbReference>
<evidence type="ECO:0000256" key="1">
    <source>
        <dbReference type="ARBA" id="ARBA00007476"/>
    </source>
</evidence>
<keyword evidence="5" id="KW-0418">Kinase</keyword>